<evidence type="ECO:0000313" key="2">
    <source>
        <dbReference type="Proteomes" id="UP000814140"/>
    </source>
</evidence>
<protein>
    <submittedName>
        <fullName evidence="1">Uncharacterized protein</fullName>
    </submittedName>
</protein>
<sequence length="58" mass="6443">MLRLRFLARSKSSNAPTTADIGYALSQPTLTPSYIDPSATRSILTSRYLEMYSSIEIS</sequence>
<comment type="caution">
    <text evidence="1">The sequence shown here is derived from an EMBL/GenBank/DDBJ whole genome shotgun (WGS) entry which is preliminary data.</text>
</comment>
<reference evidence="1" key="2">
    <citation type="journal article" date="2022" name="New Phytol.">
        <title>Evolutionary transition to the ectomycorrhizal habit in the genomes of a hyperdiverse lineage of mushroom-forming fungi.</title>
        <authorList>
            <person name="Looney B."/>
            <person name="Miyauchi S."/>
            <person name="Morin E."/>
            <person name="Drula E."/>
            <person name="Courty P.E."/>
            <person name="Kohler A."/>
            <person name="Kuo A."/>
            <person name="LaButti K."/>
            <person name="Pangilinan J."/>
            <person name="Lipzen A."/>
            <person name="Riley R."/>
            <person name="Andreopoulos W."/>
            <person name="He G."/>
            <person name="Johnson J."/>
            <person name="Nolan M."/>
            <person name="Tritt A."/>
            <person name="Barry K.W."/>
            <person name="Grigoriev I.V."/>
            <person name="Nagy L.G."/>
            <person name="Hibbett D."/>
            <person name="Henrissat B."/>
            <person name="Matheny P.B."/>
            <person name="Labbe J."/>
            <person name="Martin F.M."/>
        </authorList>
    </citation>
    <scope>NUCLEOTIDE SEQUENCE</scope>
    <source>
        <strain evidence="1">HHB10654</strain>
    </source>
</reference>
<proteinExistence type="predicted"/>
<keyword evidence="2" id="KW-1185">Reference proteome</keyword>
<name>A0ACB8SPJ3_9AGAM</name>
<organism evidence="1 2">
    <name type="scientific">Artomyces pyxidatus</name>
    <dbReference type="NCBI Taxonomy" id="48021"/>
    <lineage>
        <taxon>Eukaryota</taxon>
        <taxon>Fungi</taxon>
        <taxon>Dikarya</taxon>
        <taxon>Basidiomycota</taxon>
        <taxon>Agaricomycotina</taxon>
        <taxon>Agaricomycetes</taxon>
        <taxon>Russulales</taxon>
        <taxon>Auriscalpiaceae</taxon>
        <taxon>Artomyces</taxon>
    </lineage>
</organism>
<reference evidence="1" key="1">
    <citation type="submission" date="2021-03" db="EMBL/GenBank/DDBJ databases">
        <authorList>
            <consortium name="DOE Joint Genome Institute"/>
            <person name="Ahrendt S."/>
            <person name="Looney B.P."/>
            <person name="Miyauchi S."/>
            <person name="Morin E."/>
            <person name="Drula E."/>
            <person name="Courty P.E."/>
            <person name="Chicoki N."/>
            <person name="Fauchery L."/>
            <person name="Kohler A."/>
            <person name="Kuo A."/>
            <person name="Labutti K."/>
            <person name="Pangilinan J."/>
            <person name="Lipzen A."/>
            <person name="Riley R."/>
            <person name="Andreopoulos W."/>
            <person name="He G."/>
            <person name="Johnson J."/>
            <person name="Barry K.W."/>
            <person name="Grigoriev I.V."/>
            <person name="Nagy L."/>
            <person name="Hibbett D."/>
            <person name="Henrissat B."/>
            <person name="Matheny P.B."/>
            <person name="Labbe J."/>
            <person name="Martin F."/>
        </authorList>
    </citation>
    <scope>NUCLEOTIDE SEQUENCE</scope>
    <source>
        <strain evidence="1">HHB10654</strain>
    </source>
</reference>
<accession>A0ACB8SPJ3</accession>
<dbReference type="Proteomes" id="UP000814140">
    <property type="component" value="Unassembled WGS sequence"/>
</dbReference>
<evidence type="ECO:0000313" key="1">
    <source>
        <dbReference type="EMBL" id="KAI0057691.1"/>
    </source>
</evidence>
<gene>
    <name evidence="1" type="ORF">BV25DRAFT_1863229</name>
</gene>
<dbReference type="EMBL" id="MU277244">
    <property type="protein sequence ID" value="KAI0057691.1"/>
    <property type="molecule type" value="Genomic_DNA"/>
</dbReference>